<dbReference type="PANTHER" id="PTHR42944">
    <property type="entry name" value="ADENINE DNA GLYCOSYLASE"/>
    <property type="match status" value="1"/>
</dbReference>
<dbReference type="SUPFAM" id="SSF48150">
    <property type="entry name" value="DNA-glycosylase"/>
    <property type="match status" value="1"/>
</dbReference>
<name>A0A1F8DT93_9BACT</name>
<organism evidence="11 12">
    <name type="scientific">Candidatus Wolfebacteria bacterium RIFCSPHIGHO2_01_FULL_48_22</name>
    <dbReference type="NCBI Taxonomy" id="1802555"/>
    <lineage>
        <taxon>Bacteria</taxon>
        <taxon>Candidatus Wolfeibacteriota</taxon>
    </lineage>
</organism>
<evidence type="ECO:0000256" key="2">
    <source>
        <dbReference type="ARBA" id="ARBA00008343"/>
    </source>
</evidence>
<dbReference type="InterPro" id="IPR044298">
    <property type="entry name" value="MIG/MutY"/>
</dbReference>
<dbReference type="GO" id="GO:0000701">
    <property type="term" value="F:purine-specific mismatch base pair DNA N-glycosylase activity"/>
    <property type="evidence" value="ECO:0007669"/>
    <property type="project" value="TreeGrafter"/>
</dbReference>
<evidence type="ECO:0000313" key="12">
    <source>
        <dbReference type="Proteomes" id="UP000177029"/>
    </source>
</evidence>
<evidence type="ECO:0000256" key="4">
    <source>
        <dbReference type="ARBA" id="ARBA00022763"/>
    </source>
</evidence>
<keyword evidence="5" id="KW-0378">Hydrolase</keyword>
<dbReference type="InterPro" id="IPR011257">
    <property type="entry name" value="DNA_glycosylase"/>
</dbReference>
<evidence type="ECO:0000256" key="8">
    <source>
        <dbReference type="ARBA" id="ARBA00023204"/>
    </source>
</evidence>
<dbReference type="GO" id="GO:0051536">
    <property type="term" value="F:iron-sulfur cluster binding"/>
    <property type="evidence" value="ECO:0007669"/>
    <property type="project" value="UniProtKB-KW"/>
</dbReference>
<keyword evidence="7" id="KW-0411">Iron-sulfur</keyword>
<dbReference type="EMBL" id="MGIP01000006">
    <property type="protein sequence ID" value="OGM91814.1"/>
    <property type="molecule type" value="Genomic_DNA"/>
</dbReference>
<accession>A0A1F8DT93</accession>
<dbReference type="AlphaFoldDB" id="A0A1F8DT93"/>
<dbReference type="GO" id="GO:0032357">
    <property type="term" value="F:oxidized purine DNA binding"/>
    <property type="evidence" value="ECO:0007669"/>
    <property type="project" value="TreeGrafter"/>
</dbReference>
<evidence type="ECO:0000256" key="5">
    <source>
        <dbReference type="ARBA" id="ARBA00022801"/>
    </source>
</evidence>
<evidence type="ECO:0000256" key="3">
    <source>
        <dbReference type="ARBA" id="ARBA00022723"/>
    </source>
</evidence>
<gene>
    <name evidence="11" type="ORF">A2755_00490</name>
</gene>
<dbReference type="SMART" id="SM00478">
    <property type="entry name" value="ENDO3c"/>
    <property type="match status" value="1"/>
</dbReference>
<comment type="similarity">
    <text evidence="2">Belongs to the Nth/MutY family.</text>
</comment>
<keyword evidence="6" id="KW-0408">Iron</keyword>
<feature type="domain" description="HhH-GPD" evidence="10">
    <location>
        <begin position="54"/>
        <end position="213"/>
    </location>
</feature>
<dbReference type="InterPro" id="IPR023170">
    <property type="entry name" value="HhH_base_excis_C"/>
</dbReference>
<dbReference type="Gene3D" id="1.10.340.30">
    <property type="entry name" value="Hypothetical protein, domain 2"/>
    <property type="match status" value="1"/>
</dbReference>
<keyword evidence="8" id="KW-0234">DNA repair</keyword>
<evidence type="ECO:0000259" key="10">
    <source>
        <dbReference type="SMART" id="SM00478"/>
    </source>
</evidence>
<evidence type="ECO:0000256" key="7">
    <source>
        <dbReference type="ARBA" id="ARBA00023014"/>
    </source>
</evidence>
<comment type="caution">
    <text evidence="11">The sequence shown here is derived from an EMBL/GenBank/DDBJ whole genome shotgun (WGS) entry which is preliminary data.</text>
</comment>
<dbReference type="Gene3D" id="1.10.1670.10">
    <property type="entry name" value="Helix-hairpin-Helix base-excision DNA repair enzymes (C-terminal)"/>
    <property type="match status" value="1"/>
</dbReference>
<dbReference type="Proteomes" id="UP000177029">
    <property type="component" value="Unassembled WGS sequence"/>
</dbReference>
<dbReference type="GO" id="GO:0006298">
    <property type="term" value="P:mismatch repair"/>
    <property type="evidence" value="ECO:0007669"/>
    <property type="project" value="TreeGrafter"/>
</dbReference>
<dbReference type="STRING" id="1802555.A2755_00490"/>
<keyword evidence="3" id="KW-0479">Metal-binding</keyword>
<protein>
    <recommendedName>
        <fullName evidence="10">HhH-GPD domain-containing protein</fullName>
    </recommendedName>
</protein>
<comment type="cofactor">
    <cofactor evidence="1">
        <name>[4Fe-4S] cluster</name>
        <dbReference type="ChEBI" id="CHEBI:49883"/>
    </cofactor>
</comment>
<evidence type="ECO:0000256" key="6">
    <source>
        <dbReference type="ARBA" id="ARBA00023004"/>
    </source>
</evidence>
<evidence type="ECO:0000313" key="11">
    <source>
        <dbReference type="EMBL" id="OGM91814.1"/>
    </source>
</evidence>
<dbReference type="GO" id="GO:0006284">
    <property type="term" value="P:base-excision repair"/>
    <property type="evidence" value="ECO:0007669"/>
    <property type="project" value="InterPro"/>
</dbReference>
<evidence type="ECO:0000256" key="9">
    <source>
        <dbReference type="ARBA" id="ARBA00023295"/>
    </source>
</evidence>
<dbReference type="PANTHER" id="PTHR42944:SF1">
    <property type="entry name" value="ADENINE DNA GLYCOSYLASE"/>
    <property type="match status" value="1"/>
</dbReference>
<proteinExistence type="inferred from homology"/>
<keyword evidence="4" id="KW-0227">DNA damage</keyword>
<dbReference type="GO" id="GO:0046872">
    <property type="term" value="F:metal ion binding"/>
    <property type="evidence" value="ECO:0007669"/>
    <property type="project" value="UniProtKB-KW"/>
</dbReference>
<dbReference type="GO" id="GO:0035485">
    <property type="term" value="F:adenine/guanine mispair binding"/>
    <property type="evidence" value="ECO:0007669"/>
    <property type="project" value="TreeGrafter"/>
</dbReference>
<sequence length="276" mass="32252">MRTAEFQKIVYAHYKKHGRKLPWRIKSGIRGSTSANRGRTSDSIFYRILVSEIMLQQTQVDRVVPKYHEFLKKFPTMRALARANRTDVLRAWQGLGYNRRAVWLHEIAKKLTGTHERGSTSLRSRLNLAHFARTEELRKLKGIGSNTAASICAFAYNMPVIFIETNIRTVFLKYFFPYEKDVSDKDILKLIEKTLDKKNPRTWYWALMDLGSHIKRTEGNFNRTHSKHYAKQSKFEGSRRQLRGKILRDMLQGKKVSLKEKIHKEIARELAAEGLV</sequence>
<dbReference type="InterPro" id="IPR003265">
    <property type="entry name" value="HhH-GPD_domain"/>
</dbReference>
<dbReference type="GO" id="GO:0034039">
    <property type="term" value="F:8-oxo-7,8-dihydroguanine DNA N-glycosylase activity"/>
    <property type="evidence" value="ECO:0007669"/>
    <property type="project" value="TreeGrafter"/>
</dbReference>
<keyword evidence="9" id="KW-0326">Glycosidase</keyword>
<dbReference type="Pfam" id="PF00730">
    <property type="entry name" value="HhH-GPD"/>
    <property type="match status" value="1"/>
</dbReference>
<evidence type="ECO:0000256" key="1">
    <source>
        <dbReference type="ARBA" id="ARBA00001966"/>
    </source>
</evidence>
<reference evidence="11 12" key="1">
    <citation type="journal article" date="2016" name="Nat. Commun.">
        <title>Thousands of microbial genomes shed light on interconnected biogeochemical processes in an aquifer system.</title>
        <authorList>
            <person name="Anantharaman K."/>
            <person name="Brown C.T."/>
            <person name="Hug L.A."/>
            <person name="Sharon I."/>
            <person name="Castelle C.J."/>
            <person name="Probst A.J."/>
            <person name="Thomas B.C."/>
            <person name="Singh A."/>
            <person name="Wilkins M.J."/>
            <person name="Karaoz U."/>
            <person name="Brodie E.L."/>
            <person name="Williams K.H."/>
            <person name="Hubbard S.S."/>
            <person name="Banfield J.F."/>
        </authorList>
    </citation>
    <scope>NUCLEOTIDE SEQUENCE [LARGE SCALE GENOMIC DNA]</scope>
</reference>
<dbReference type="CDD" id="cd00056">
    <property type="entry name" value="ENDO3c"/>
    <property type="match status" value="1"/>
</dbReference>